<evidence type="ECO:0000256" key="3">
    <source>
        <dbReference type="ARBA" id="ARBA00022705"/>
    </source>
</evidence>
<dbReference type="GO" id="GO:0016787">
    <property type="term" value="F:hydrolase activity"/>
    <property type="evidence" value="ECO:0007669"/>
    <property type="project" value="UniProtKB-KW"/>
</dbReference>
<proteinExistence type="inferred from homology"/>
<dbReference type="Proteomes" id="UP000189549">
    <property type="component" value="Unassembled WGS sequence"/>
</dbReference>
<dbReference type="InterPro" id="IPR008766">
    <property type="entry name" value="Replication_gene_A-like"/>
</dbReference>
<evidence type="ECO:0000313" key="8">
    <source>
        <dbReference type="EMBL" id="OOF83516.1"/>
    </source>
</evidence>
<comment type="similarity">
    <text evidence="2">Belongs to the phage GPA family.</text>
</comment>
<keyword evidence="3" id="KW-0235">DNA replication</keyword>
<evidence type="ECO:0000256" key="2">
    <source>
        <dbReference type="ARBA" id="ARBA00009260"/>
    </source>
</evidence>
<feature type="domain" description="Replication gene A protein-like" evidence="7">
    <location>
        <begin position="220"/>
        <end position="543"/>
    </location>
</feature>
<dbReference type="Pfam" id="PF05840">
    <property type="entry name" value="Phage_GPA"/>
    <property type="match status" value="1"/>
</dbReference>
<comment type="function">
    <text evidence="1">Possible endonuclease which induces a single-strand cut and initiates DNA replication.</text>
</comment>
<dbReference type="GO" id="GO:0004519">
    <property type="term" value="F:endonuclease activity"/>
    <property type="evidence" value="ECO:0007669"/>
    <property type="project" value="UniProtKB-KW"/>
</dbReference>
<dbReference type="EMBL" id="MLAH01000062">
    <property type="protein sequence ID" value="OOF83516.1"/>
    <property type="molecule type" value="Genomic_DNA"/>
</dbReference>
<accession>A0A1V3L0M0</accession>
<organism evidence="8 9">
    <name type="scientific">Rodentibacter ratti</name>
    <dbReference type="NCBI Taxonomy" id="1906745"/>
    <lineage>
        <taxon>Bacteria</taxon>
        <taxon>Pseudomonadati</taxon>
        <taxon>Pseudomonadota</taxon>
        <taxon>Gammaproteobacteria</taxon>
        <taxon>Pasteurellales</taxon>
        <taxon>Pasteurellaceae</taxon>
        <taxon>Rodentibacter</taxon>
    </lineage>
</organism>
<evidence type="ECO:0000313" key="9">
    <source>
        <dbReference type="Proteomes" id="UP000189549"/>
    </source>
</evidence>
<evidence type="ECO:0000259" key="7">
    <source>
        <dbReference type="Pfam" id="PF05840"/>
    </source>
</evidence>
<evidence type="ECO:0000256" key="6">
    <source>
        <dbReference type="ARBA" id="ARBA00022801"/>
    </source>
</evidence>
<keyword evidence="4" id="KW-0540">Nuclease</keyword>
<name>A0A1V3L0M0_9PAST</name>
<reference evidence="8 9" key="1">
    <citation type="submission" date="2016-10" db="EMBL/GenBank/DDBJ databases">
        <title>Rodentibacter gen. nov. and new species.</title>
        <authorList>
            <person name="Christensen H."/>
        </authorList>
    </citation>
    <scope>NUCLEOTIDE SEQUENCE [LARGE SCALE GENOMIC DNA]</scope>
    <source>
        <strain evidence="8 9">Ppn157</strain>
    </source>
</reference>
<sequence>MQQTWEQQRDTNITAKQAHMAVVLAERHQAAENEATLRNPLPHEDNAYTPLQLELFATNPVDFEFIEEKLKKLPRQRQREHFRKLYLNAYRSVQDDGSIAFALGNKQRRHANNFLREVLDVRLQQVMNQYNIDVAYLQAFLDKPRWLADLKADLADEAEIRHLVKEGNPKAQQYYTVPTRAEKSAQQAELKKIGENTEKRAKKQITKGKLPFYLIGESKLKEIAYQIADGFRNFQFDYVQTIVALNPIKLTHTEMNACFFELYKKCGHLALSFGFRLPHWEKIEKNKAIKGEQVDVVLEKVCCHKFWFKRMHNIQKQMTEHIAIACGEVRKGVSSYISFGGLNRWIQQQRKNYDYLRAMILENVENPEEQIELFDTFIKSSACPAIRRIELMNRWRGIETWADHNGYIGLFLTLTAPSAYHAVLSKSGKNNPKWNGSSPKQTHNYLNRVWQQMRAIYNKHKMVKFGIRVAEPHQDGTPHWHILVYVKPEHKDEFIEIFRRKALEEDGDEKGAAENRIDVKECDKELGSATAYLVKYVSKNIDGFALDNETSDEDPDLNLKLNAKRVRAWASTHRIRQFQFFGAGTIGIYRELRRLINGQCEDEITEKARLGCDLGDYAFFFDLQGGAETPRSEQPLKLDYEEKAPNQYGEVHKSVIGVKNQFTQYAVKTRLKKYIIKKRPKDFTSNSVERSETENSGLCPPWTCVNNCNRSKIEQKVKQLLIPICAPLNEQKLDYLFKYKRLVIDKYTALELKDNDVQLVKRNQNMMATLAPVPRNIQKLKALHKNQRIQ</sequence>
<keyword evidence="5" id="KW-0255">Endonuclease</keyword>
<protein>
    <submittedName>
        <fullName evidence="8">Replication protein</fullName>
    </submittedName>
</protein>
<dbReference type="GO" id="GO:0006260">
    <property type="term" value="P:DNA replication"/>
    <property type="evidence" value="ECO:0007669"/>
    <property type="project" value="UniProtKB-KW"/>
</dbReference>
<comment type="caution">
    <text evidence="8">The sequence shown here is derived from an EMBL/GenBank/DDBJ whole genome shotgun (WGS) entry which is preliminary data.</text>
</comment>
<evidence type="ECO:0000256" key="1">
    <source>
        <dbReference type="ARBA" id="ARBA00003293"/>
    </source>
</evidence>
<dbReference type="RefSeq" id="WP_077476891.1">
    <property type="nucleotide sequence ID" value="NZ_MLAH01000062.1"/>
</dbReference>
<gene>
    <name evidence="8" type="ORF">BKG93_09870</name>
</gene>
<evidence type="ECO:0000256" key="5">
    <source>
        <dbReference type="ARBA" id="ARBA00022759"/>
    </source>
</evidence>
<dbReference type="AlphaFoldDB" id="A0A1V3L0M0"/>
<evidence type="ECO:0000256" key="4">
    <source>
        <dbReference type="ARBA" id="ARBA00022722"/>
    </source>
</evidence>
<keyword evidence="6" id="KW-0378">Hydrolase</keyword>